<evidence type="ECO:0000313" key="2">
    <source>
        <dbReference type="EMBL" id="MFC6754682.1"/>
    </source>
</evidence>
<dbReference type="AlphaFoldDB" id="A0ABD5SIC4"/>
<gene>
    <name evidence="2" type="ORF">ACFQEU_14625</name>
</gene>
<dbReference type="InterPro" id="IPR019248">
    <property type="entry name" value="Glucodextran_C"/>
</dbReference>
<feature type="domain" description="Glycosyl hydrolase family 13 catalytic" evidence="1">
    <location>
        <begin position="83"/>
        <end position="499"/>
    </location>
</feature>
<dbReference type="PANTHER" id="PTHR10357">
    <property type="entry name" value="ALPHA-AMYLASE FAMILY MEMBER"/>
    <property type="match status" value="1"/>
</dbReference>
<dbReference type="InterPro" id="IPR017853">
    <property type="entry name" value="GH"/>
</dbReference>
<dbReference type="SUPFAM" id="SSF49344">
    <property type="entry name" value="CBD9-like"/>
    <property type="match status" value="1"/>
</dbReference>
<sequence length="779" mass="85011">TADLEARVLVEARDALATADVDVDGTTATVDLADLGGESARIHAAVHDGNRRSVADVIELHPDGEVRFPNRPPEWLLDGVMYQIFTRSWAGQRGKTTFDTLIDGTVTESRDAAIDGADDTLTANARAARGVDYLDELGVDVVWLTPIHPAVSPERELPGGGPHGYDITDFFGVADDLTPDGTDPLAAYETFVDACHERDIRVCLDLVINHGGRTMSEFQDTIAEQSDEPEFWPIVEAWDRHSQYFDWFDRIDAPRVHDGEQLEPAPFVTGFWNLQLHPNFNFDNVALREYMLAVADFWSGEIGVDGFRCDIAWGVPHSFWKDVREVCRANDSEFLLLDEAIPNDPAFSENEFDMHFDTEGFTVPAHGVASGDTEPEVLFDSVRARAEQGFPDYSVILNAIENHDEERTLNQALDGTRADPRKAQRATWAAGVTLPGVPHVYYGQERAISEFGENRHRGAGDHRDDGDVNPDGKQRAFMNWTDYDADHLAFYRELIDAYHELDALKPRADLSGAWHVAPSGDVLVFGRDASDLEDVNGPERVVVAINFESSATDVYLRPGVGGTDLVTGEDVTFDSPSDAQTVAVDTVAILETPDLLEVGSTVADLDVESGTDYGSGGYTYPTDDAYADGAFDLAEFAIHETPDTIQFRADVDGPMENPWGLDGGFSVQNLQVYLREDGTDPAEATTETRTGVNARLAEPHSHRVVVDGEHGARVEDATGTVVSEGTVRVNEVTGELVASVPKGEFPVDLEATAVAPLLLGYAPDGVESVPDRPGNVTPV</sequence>
<evidence type="ECO:0000259" key="1">
    <source>
        <dbReference type="SMART" id="SM00642"/>
    </source>
</evidence>
<feature type="non-terminal residue" evidence="2">
    <location>
        <position position="1"/>
    </location>
</feature>
<proteinExistence type="predicted"/>
<dbReference type="EMBL" id="JBHSWW010000332">
    <property type="protein sequence ID" value="MFC6754682.1"/>
    <property type="molecule type" value="Genomic_DNA"/>
</dbReference>
<dbReference type="Gene3D" id="2.60.40.1190">
    <property type="match status" value="1"/>
</dbReference>
<protein>
    <submittedName>
        <fullName evidence="2">Alpha-amylase family glycosyl hydrolase</fullName>
    </submittedName>
</protein>
<dbReference type="Pfam" id="PF09985">
    <property type="entry name" value="Glucodextran_C"/>
    <property type="match status" value="1"/>
</dbReference>
<reference evidence="2 3" key="1">
    <citation type="journal article" date="2019" name="Int. J. Syst. Evol. Microbiol.">
        <title>The Global Catalogue of Microorganisms (GCM) 10K type strain sequencing project: providing services to taxonomists for standard genome sequencing and annotation.</title>
        <authorList>
            <consortium name="The Broad Institute Genomics Platform"/>
            <consortium name="The Broad Institute Genome Sequencing Center for Infectious Disease"/>
            <person name="Wu L."/>
            <person name="Ma J."/>
        </authorList>
    </citation>
    <scope>NUCLEOTIDE SEQUENCE [LARGE SCALE GENOMIC DNA]</scope>
    <source>
        <strain evidence="2 3">CGMCC 1.3239</strain>
    </source>
</reference>
<accession>A0ABD5SIC4</accession>
<evidence type="ECO:0000313" key="3">
    <source>
        <dbReference type="Proteomes" id="UP001596442"/>
    </source>
</evidence>
<dbReference type="Proteomes" id="UP001596442">
    <property type="component" value="Unassembled WGS sequence"/>
</dbReference>
<keyword evidence="3" id="KW-1185">Reference proteome</keyword>
<keyword evidence="2" id="KW-0378">Hydrolase</keyword>
<feature type="non-terminal residue" evidence="2">
    <location>
        <position position="779"/>
    </location>
</feature>
<dbReference type="InterPro" id="IPR006047">
    <property type="entry name" value="GH13_cat_dom"/>
</dbReference>
<dbReference type="SMART" id="SM00642">
    <property type="entry name" value="Aamy"/>
    <property type="match status" value="1"/>
</dbReference>
<name>A0ABD5SIC4_9EURY</name>
<comment type="caution">
    <text evidence="2">The sequence shown here is derived from an EMBL/GenBank/DDBJ whole genome shotgun (WGS) entry which is preliminary data.</text>
</comment>
<dbReference type="GO" id="GO:0016787">
    <property type="term" value="F:hydrolase activity"/>
    <property type="evidence" value="ECO:0007669"/>
    <property type="project" value="UniProtKB-KW"/>
</dbReference>
<dbReference type="SUPFAM" id="SSF51445">
    <property type="entry name" value="(Trans)glycosidases"/>
    <property type="match status" value="1"/>
</dbReference>
<organism evidence="2 3">
    <name type="scientific">Halorubrum tibetense</name>
    <dbReference type="NCBI Taxonomy" id="175631"/>
    <lineage>
        <taxon>Archaea</taxon>
        <taxon>Methanobacteriati</taxon>
        <taxon>Methanobacteriota</taxon>
        <taxon>Stenosarchaea group</taxon>
        <taxon>Halobacteria</taxon>
        <taxon>Halobacteriales</taxon>
        <taxon>Haloferacaceae</taxon>
        <taxon>Halorubrum</taxon>
    </lineage>
</organism>
<dbReference type="Pfam" id="PF00128">
    <property type="entry name" value="Alpha-amylase"/>
    <property type="match status" value="1"/>
</dbReference>
<dbReference type="RefSeq" id="WP_379783346.1">
    <property type="nucleotide sequence ID" value="NZ_JBHSWW010000332.1"/>
</dbReference>
<dbReference type="Gene3D" id="3.20.20.80">
    <property type="entry name" value="Glycosidases"/>
    <property type="match status" value="1"/>
</dbReference>